<accession>A0A4U9WIX5</accession>
<reference evidence="1" key="1">
    <citation type="submission" date="2019-05" db="EMBL/GenBank/DDBJ databases">
        <authorList>
            <consortium name="Pathogen Informatics"/>
        </authorList>
    </citation>
    <scope>NUCLEOTIDE SEQUENCE [LARGE SCALE GENOMIC DNA]</scope>
    <source>
        <strain evidence="1">NCTC12965</strain>
    </source>
</reference>
<dbReference type="EMBL" id="CABEEZ010000157">
    <property type="protein sequence ID" value="VTR59291.1"/>
    <property type="molecule type" value="Genomic_DNA"/>
</dbReference>
<sequence length="63" mass="7361">MDSEILFIEKAIRSAKEVKIINKEKLQDTIALQIQYKKEIFLVMIKKAFGNHYVINVNNPVKL</sequence>
<dbReference type="AlphaFoldDB" id="A0A4U9WIX5"/>
<name>A0A4U9WIX5_SERFO</name>
<protein>
    <submittedName>
        <fullName evidence="1">Uncharacterized protein</fullName>
    </submittedName>
</protein>
<organism evidence="1">
    <name type="scientific">Serratia fonticola</name>
    <dbReference type="NCBI Taxonomy" id="47917"/>
    <lineage>
        <taxon>Bacteria</taxon>
        <taxon>Pseudomonadati</taxon>
        <taxon>Pseudomonadota</taxon>
        <taxon>Gammaproteobacteria</taxon>
        <taxon>Enterobacterales</taxon>
        <taxon>Yersiniaceae</taxon>
        <taxon>Serratia</taxon>
    </lineage>
</organism>
<gene>
    <name evidence="1" type="ORF">NCTC12965_07957</name>
</gene>
<evidence type="ECO:0000313" key="1">
    <source>
        <dbReference type="EMBL" id="VTR59291.1"/>
    </source>
</evidence>
<proteinExistence type="predicted"/>